<feature type="domain" description="Glycoside hydrolase family 2" evidence="8">
    <location>
        <begin position="48"/>
        <end position="149"/>
    </location>
</feature>
<evidence type="ECO:0000256" key="1">
    <source>
        <dbReference type="ARBA" id="ARBA00001695"/>
    </source>
</evidence>
<comment type="similarity">
    <text evidence="2">Belongs to the glycosyl hydrolase 2 family.</text>
</comment>
<dbReference type="InterPro" id="IPR011683">
    <property type="entry name" value="Glyco_hydro_53"/>
</dbReference>
<sequence>MLKYNQNLLSRQLKSGLLASFLMLLAITSINAQGRRSRPKPPGVPAEIQVTPYKTTMIADGKDEALINIKIIDSHGDSVLNTHIPVTIHITGDAKITNVMDAGDFASLTHTDSTWHVNINSSCRIILQAGRTLGKIKLEAKADSLYTGSTEIHTVQPGVAHVVTADKYTPKKVTDKILGADISFLPQLESRGMKFSDNGVQSDAIAIMQAHGFNYIRLRIFVNPANPKGYSPDKGFCDLAQTEQMAKRIKAAGMKFLLDFHYSDYWADPQQQNKPAAWVGEDFTTLKKSLYDYTVDVMQKLKDQGTTPDMVQVGNEINHGMVWPDGAINNLDSLAQLIYAGVKGVKLVSPKTTIMLHIALGGQNAESRFFLDNMAKRNVPFDVIGLSYYPKWHGTLADLRNNMADLAKRYPQQVMVAEYSQLKKEVNDIAFTAPGNKAVGSFIWEPLSTWEGIFDKDGKANNFMNVYPAIAKQYVK</sequence>
<proteinExistence type="inferred from homology"/>
<evidence type="ECO:0000256" key="5">
    <source>
        <dbReference type="ARBA" id="ARBA00022801"/>
    </source>
</evidence>
<dbReference type="Proteomes" id="UP000317010">
    <property type="component" value="Unassembled WGS sequence"/>
</dbReference>
<keyword evidence="6 7" id="KW-0326">Glycosidase</keyword>
<dbReference type="OrthoDB" id="9768786at2"/>
<keyword evidence="5 7" id="KW-0378">Hydrolase</keyword>
<reference evidence="9 10" key="1">
    <citation type="submission" date="2019-07" db="EMBL/GenBank/DDBJ databases">
        <title>Genomic Encyclopedia of Archaeal and Bacterial Type Strains, Phase II (KMG-II): from individual species to whole genera.</title>
        <authorList>
            <person name="Goeker M."/>
        </authorList>
    </citation>
    <scope>NUCLEOTIDE SEQUENCE [LARGE SCALE GENOMIC DNA]</scope>
    <source>
        <strain evidence="9 10">ATCC BAA-1854</strain>
    </source>
</reference>
<dbReference type="GO" id="GO:0045490">
    <property type="term" value="P:pectin catabolic process"/>
    <property type="evidence" value="ECO:0007669"/>
    <property type="project" value="TreeGrafter"/>
</dbReference>
<dbReference type="AlphaFoldDB" id="A0A562U372"/>
<dbReference type="InterPro" id="IPR013783">
    <property type="entry name" value="Ig-like_fold"/>
</dbReference>
<protein>
    <recommendedName>
        <fullName evidence="4 7">Arabinogalactan endo-beta-1,4-galactanase</fullName>
        <ecNumber evidence="4 7">3.2.1.89</ecNumber>
    </recommendedName>
</protein>
<dbReference type="SUPFAM" id="SSF51445">
    <property type="entry name" value="(Trans)glycosidases"/>
    <property type="match status" value="1"/>
</dbReference>
<evidence type="ECO:0000256" key="4">
    <source>
        <dbReference type="ARBA" id="ARBA00012556"/>
    </source>
</evidence>
<comment type="catalytic activity">
    <reaction evidence="1 7">
        <text>The enzyme specifically hydrolyzes (1-&gt;4)-beta-D-galactosidic linkages in type I arabinogalactans.</text>
        <dbReference type="EC" id="3.2.1.89"/>
    </reaction>
</comment>
<dbReference type="InterPro" id="IPR040605">
    <property type="entry name" value="Glyco_hydro2_dom5"/>
</dbReference>
<comment type="similarity">
    <text evidence="3 7">Belongs to the glycosyl hydrolase 53 family.</text>
</comment>
<name>A0A562U372_9SPHI</name>
<dbReference type="Gene3D" id="2.60.40.10">
    <property type="entry name" value="Immunoglobulins"/>
    <property type="match status" value="1"/>
</dbReference>
<evidence type="ECO:0000313" key="10">
    <source>
        <dbReference type="Proteomes" id="UP000317010"/>
    </source>
</evidence>
<dbReference type="EMBL" id="VLLI01000006">
    <property type="protein sequence ID" value="TWI99988.1"/>
    <property type="molecule type" value="Genomic_DNA"/>
</dbReference>
<accession>A0A562U372</accession>
<dbReference type="RefSeq" id="WP_144912779.1">
    <property type="nucleotide sequence ID" value="NZ_VLLI01000006.1"/>
</dbReference>
<dbReference type="Pfam" id="PF18565">
    <property type="entry name" value="Glyco_hydro2_C5"/>
    <property type="match status" value="1"/>
</dbReference>
<comment type="caution">
    <text evidence="9">The sequence shown here is derived from an EMBL/GenBank/DDBJ whole genome shotgun (WGS) entry which is preliminary data.</text>
</comment>
<dbReference type="PANTHER" id="PTHR34983:SF1">
    <property type="entry name" value="ARABINOGALACTAN ENDO-BETA-1,4-GALACTANASE A"/>
    <property type="match status" value="1"/>
</dbReference>
<gene>
    <name evidence="9" type="ORF">JN11_02404</name>
</gene>
<evidence type="ECO:0000256" key="7">
    <source>
        <dbReference type="RuleBase" id="RU361192"/>
    </source>
</evidence>
<dbReference type="Pfam" id="PF07745">
    <property type="entry name" value="Glyco_hydro_53"/>
    <property type="match status" value="1"/>
</dbReference>
<evidence type="ECO:0000256" key="6">
    <source>
        <dbReference type="ARBA" id="ARBA00023295"/>
    </source>
</evidence>
<dbReference type="PANTHER" id="PTHR34983">
    <property type="entry name" value="ARABINOGALACTAN ENDO-BETA-1,4-GALACTANASE A"/>
    <property type="match status" value="1"/>
</dbReference>
<organism evidence="9 10">
    <name type="scientific">Mucilaginibacter frigoritolerans</name>
    <dbReference type="NCBI Taxonomy" id="652788"/>
    <lineage>
        <taxon>Bacteria</taxon>
        <taxon>Pseudomonadati</taxon>
        <taxon>Bacteroidota</taxon>
        <taxon>Sphingobacteriia</taxon>
        <taxon>Sphingobacteriales</taxon>
        <taxon>Sphingobacteriaceae</taxon>
        <taxon>Mucilaginibacter</taxon>
    </lineage>
</organism>
<keyword evidence="10" id="KW-1185">Reference proteome</keyword>
<dbReference type="GO" id="GO:0031218">
    <property type="term" value="F:arabinogalactan endo-1,4-beta-galactosidase activity"/>
    <property type="evidence" value="ECO:0007669"/>
    <property type="project" value="UniProtKB-EC"/>
</dbReference>
<dbReference type="Gene3D" id="3.20.20.80">
    <property type="entry name" value="Glycosidases"/>
    <property type="match status" value="1"/>
</dbReference>
<dbReference type="GO" id="GO:0015926">
    <property type="term" value="F:glucosidase activity"/>
    <property type="evidence" value="ECO:0007669"/>
    <property type="project" value="InterPro"/>
</dbReference>
<evidence type="ECO:0000256" key="2">
    <source>
        <dbReference type="ARBA" id="ARBA00007401"/>
    </source>
</evidence>
<evidence type="ECO:0000256" key="3">
    <source>
        <dbReference type="ARBA" id="ARBA00010687"/>
    </source>
</evidence>
<dbReference type="EC" id="3.2.1.89" evidence="4 7"/>
<evidence type="ECO:0000259" key="8">
    <source>
        <dbReference type="Pfam" id="PF18565"/>
    </source>
</evidence>
<dbReference type="InterPro" id="IPR017853">
    <property type="entry name" value="GH"/>
</dbReference>
<evidence type="ECO:0000313" key="9">
    <source>
        <dbReference type="EMBL" id="TWI99988.1"/>
    </source>
</evidence>